<dbReference type="InterPro" id="IPR039421">
    <property type="entry name" value="Type_1_exporter"/>
</dbReference>
<evidence type="ECO:0000256" key="3">
    <source>
        <dbReference type="ARBA" id="ARBA00022741"/>
    </source>
</evidence>
<dbReference type="Pfam" id="PF00664">
    <property type="entry name" value="ABC_membrane"/>
    <property type="match status" value="1"/>
</dbReference>
<feature type="transmembrane region" description="Helical" evidence="7">
    <location>
        <begin position="171"/>
        <end position="194"/>
    </location>
</feature>
<evidence type="ECO:0000259" key="9">
    <source>
        <dbReference type="PROSITE" id="PS50929"/>
    </source>
</evidence>
<protein>
    <submittedName>
        <fullName evidence="10">ABC transporter ATP-binding protein</fullName>
    </submittedName>
</protein>
<evidence type="ECO:0000313" key="11">
    <source>
        <dbReference type="Proteomes" id="UP001500212"/>
    </source>
</evidence>
<dbReference type="EMBL" id="BAABHJ010000005">
    <property type="protein sequence ID" value="GAA4606194.1"/>
    <property type="molecule type" value="Genomic_DNA"/>
</dbReference>
<dbReference type="SMART" id="SM00382">
    <property type="entry name" value="AAA"/>
    <property type="match status" value="1"/>
</dbReference>
<dbReference type="PANTHER" id="PTHR24221:SF654">
    <property type="entry name" value="ATP-BINDING CASSETTE SUB-FAMILY B MEMBER 6"/>
    <property type="match status" value="1"/>
</dbReference>
<evidence type="ECO:0000256" key="6">
    <source>
        <dbReference type="ARBA" id="ARBA00023136"/>
    </source>
</evidence>
<dbReference type="PROSITE" id="PS51257">
    <property type="entry name" value="PROKAR_LIPOPROTEIN"/>
    <property type="match status" value="1"/>
</dbReference>
<dbReference type="PANTHER" id="PTHR24221">
    <property type="entry name" value="ATP-BINDING CASSETTE SUB-FAMILY B"/>
    <property type="match status" value="1"/>
</dbReference>
<dbReference type="PROSITE" id="PS00211">
    <property type="entry name" value="ABC_TRANSPORTER_1"/>
    <property type="match status" value="1"/>
</dbReference>
<evidence type="ECO:0000259" key="8">
    <source>
        <dbReference type="PROSITE" id="PS50893"/>
    </source>
</evidence>
<dbReference type="Proteomes" id="UP001500212">
    <property type="component" value="Unassembled WGS sequence"/>
</dbReference>
<accession>A0ABP8TGH9</accession>
<dbReference type="Gene3D" id="3.40.50.300">
    <property type="entry name" value="P-loop containing nucleotide triphosphate hydrolases"/>
    <property type="match status" value="1"/>
</dbReference>
<keyword evidence="2 7" id="KW-0812">Transmembrane</keyword>
<feature type="transmembrane region" description="Helical" evidence="7">
    <location>
        <begin position="136"/>
        <end position="165"/>
    </location>
</feature>
<dbReference type="InterPro" id="IPR036640">
    <property type="entry name" value="ABC1_TM_sf"/>
</dbReference>
<dbReference type="InterPro" id="IPR017871">
    <property type="entry name" value="ABC_transporter-like_CS"/>
</dbReference>
<dbReference type="InterPro" id="IPR027417">
    <property type="entry name" value="P-loop_NTPase"/>
</dbReference>
<evidence type="ECO:0000256" key="5">
    <source>
        <dbReference type="ARBA" id="ARBA00022989"/>
    </source>
</evidence>
<organism evidence="10 11">
    <name type="scientific">Actinoallomurus liliacearum</name>
    <dbReference type="NCBI Taxonomy" id="1080073"/>
    <lineage>
        <taxon>Bacteria</taxon>
        <taxon>Bacillati</taxon>
        <taxon>Actinomycetota</taxon>
        <taxon>Actinomycetes</taxon>
        <taxon>Streptosporangiales</taxon>
        <taxon>Thermomonosporaceae</taxon>
        <taxon>Actinoallomurus</taxon>
    </lineage>
</organism>
<sequence>MRPSTRPARRDAGNPTSTTVLGCLRPGPRATAALAAAVTAATALPLAAPQLTRRFVDDAIGGASTRHLMFVAVGYLALTVAGQGARTLTAWLASRLAWDGTNRLRERLAEHALGLDLGFHGRRTPGELIERVDGDVVAIAEFVVAFLLDVVAGALLLAGVLVVMLSVEPRVGALLLAYCAAIGLAMAQAQRLAVPAAARSRAKYAALFGDIEERLAGLEDIRANGAGEHAVRRVHRASGRKYRAEFRSERIGSGLLAGTSVAFAAGTALVLALAAWARQSGTLTVGTAVLLFQYTQMVRTPFERLIDQLRQYQAALAGVARVRDLLSQRRTLPEPADPRPLPASGPLDLRFDRVDFAYADDDAPVLSGIDLTLAPGETLGLVGRTGSGKTTIARLVLRLYDPTGGTVRVGGLDLRHADPDSVRRRIGVVTQDVQLFTASVRDNLTLFRPALADDRRLRDILAEVGLGAWLADLPDGLDTALGGDAVGVSAGEAQLLAFARTLLTDPGLVVLDEASSRLDPATERRIEEVVDRLLADRTGVLIAHRLSSLARVDVVAVVDGGRIVEFGRREELAADPGSRFARLLSAAGVAR</sequence>
<keyword evidence="6 7" id="KW-0472">Membrane</keyword>
<dbReference type="RefSeq" id="WP_345352398.1">
    <property type="nucleotide sequence ID" value="NZ_BAABHJ010000005.1"/>
</dbReference>
<proteinExistence type="predicted"/>
<evidence type="ECO:0000256" key="2">
    <source>
        <dbReference type="ARBA" id="ARBA00022692"/>
    </source>
</evidence>
<dbReference type="InterPro" id="IPR003593">
    <property type="entry name" value="AAA+_ATPase"/>
</dbReference>
<gene>
    <name evidence="10" type="ORF">GCM10023195_22070</name>
</gene>
<evidence type="ECO:0000256" key="7">
    <source>
        <dbReference type="SAM" id="Phobius"/>
    </source>
</evidence>
<keyword evidence="4 10" id="KW-0067">ATP-binding</keyword>
<dbReference type="SUPFAM" id="SSF90123">
    <property type="entry name" value="ABC transporter transmembrane region"/>
    <property type="match status" value="1"/>
</dbReference>
<keyword evidence="5 7" id="KW-1133">Transmembrane helix</keyword>
<dbReference type="CDD" id="cd07346">
    <property type="entry name" value="ABC_6TM_exporters"/>
    <property type="match status" value="1"/>
</dbReference>
<evidence type="ECO:0000256" key="1">
    <source>
        <dbReference type="ARBA" id="ARBA00004651"/>
    </source>
</evidence>
<reference evidence="11" key="1">
    <citation type="journal article" date="2019" name="Int. J. Syst. Evol. Microbiol.">
        <title>The Global Catalogue of Microorganisms (GCM) 10K type strain sequencing project: providing services to taxonomists for standard genome sequencing and annotation.</title>
        <authorList>
            <consortium name="The Broad Institute Genomics Platform"/>
            <consortium name="The Broad Institute Genome Sequencing Center for Infectious Disease"/>
            <person name="Wu L."/>
            <person name="Ma J."/>
        </authorList>
    </citation>
    <scope>NUCLEOTIDE SEQUENCE [LARGE SCALE GENOMIC DNA]</scope>
    <source>
        <strain evidence="11">JCM 17938</strain>
    </source>
</reference>
<feature type="domain" description="ABC transporter" evidence="8">
    <location>
        <begin position="349"/>
        <end position="585"/>
    </location>
</feature>
<comment type="caution">
    <text evidence="10">The sequence shown here is derived from an EMBL/GenBank/DDBJ whole genome shotgun (WGS) entry which is preliminary data.</text>
</comment>
<dbReference type="InterPro" id="IPR011527">
    <property type="entry name" value="ABC1_TM_dom"/>
</dbReference>
<evidence type="ECO:0000313" key="10">
    <source>
        <dbReference type="EMBL" id="GAA4606194.1"/>
    </source>
</evidence>
<dbReference type="PROSITE" id="PS50893">
    <property type="entry name" value="ABC_TRANSPORTER_2"/>
    <property type="match status" value="1"/>
</dbReference>
<feature type="transmembrane region" description="Helical" evidence="7">
    <location>
        <begin position="251"/>
        <end position="277"/>
    </location>
</feature>
<keyword evidence="3" id="KW-0547">Nucleotide-binding</keyword>
<dbReference type="Pfam" id="PF00005">
    <property type="entry name" value="ABC_tran"/>
    <property type="match status" value="1"/>
</dbReference>
<dbReference type="InterPro" id="IPR003439">
    <property type="entry name" value="ABC_transporter-like_ATP-bd"/>
</dbReference>
<name>A0ABP8TGH9_9ACTN</name>
<dbReference type="GO" id="GO:0005524">
    <property type="term" value="F:ATP binding"/>
    <property type="evidence" value="ECO:0007669"/>
    <property type="project" value="UniProtKB-KW"/>
</dbReference>
<evidence type="ECO:0000256" key="4">
    <source>
        <dbReference type="ARBA" id="ARBA00022840"/>
    </source>
</evidence>
<dbReference type="Gene3D" id="1.20.1560.10">
    <property type="entry name" value="ABC transporter type 1, transmembrane domain"/>
    <property type="match status" value="1"/>
</dbReference>
<dbReference type="PROSITE" id="PS50929">
    <property type="entry name" value="ABC_TM1F"/>
    <property type="match status" value="1"/>
</dbReference>
<keyword evidence="11" id="KW-1185">Reference proteome</keyword>
<comment type="subcellular location">
    <subcellularLocation>
        <location evidence="1">Cell membrane</location>
        <topology evidence="1">Multi-pass membrane protein</topology>
    </subcellularLocation>
</comment>
<dbReference type="SUPFAM" id="SSF52540">
    <property type="entry name" value="P-loop containing nucleoside triphosphate hydrolases"/>
    <property type="match status" value="1"/>
</dbReference>
<feature type="domain" description="ABC transmembrane type-1" evidence="9">
    <location>
        <begin position="32"/>
        <end position="314"/>
    </location>
</feature>